<proteinExistence type="predicted"/>
<evidence type="ECO:0000313" key="3">
    <source>
        <dbReference type="Proteomes" id="UP000199035"/>
    </source>
</evidence>
<gene>
    <name evidence="2" type="ORF">SAMN05421643_11678</name>
</gene>
<keyword evidence="1" id="KW-1133">Transmembrane helix</keyword>
<keyword evidence="1" id="KW-0472">Membrane</keyword>
<feature type="transmembrane region" description="Helical" evidence="1">
    <location>
        <begin position="77"/>
        <end position="93"/>
    </location>
</feature>
<dbReference type="Proteomes" id="UP000199035">
    <property type="component" value="Unassembled WGS sequence"/>
</dbReference>
<dbReference type="AlphaFoldDB" id="A0A1H3L9N8"/>
<keyword evidence="3" id="KW-1185">Reference proteome</keyword>
<organism evidence="2 3">
    <name type="scientific">Acinetobacter kyonggiensis</name>
    <dbReference type="NCBI Taxonomy" id="595670"/>
    <lineage>
        <taxon>Bacteria</taxon>
        <taxon>Pseudomonadati</taxon>
        <taxon>Pseudomonadota</taxon>
        <taxon>Gammaproteobacteria</taxon>
        <taxon>Moraxellales</taxon>
        <taxon>Moraxellaceae</taxon>
        <taxon>Acinetobacter</taxon>
    </lineage>
</organism>
<name>A0A1H3L9N8_9GAMM</name>
<keyword evidence="1" id="KW-0812">Transmembrane</keyword>
<evidence type="ECO:0000256" key="1">
    <source>
        <dbReference type="SAM" id="Phobius"/>
    </source>
</evidence>
<accession>A0A1H3L9N8</accession>
<evidence type="ECO:0000313" key="2">
    <source>
        <dbReference type="EMBL" id="SDY61030.1"/>
    </source>
</evidence>
<dbReference type="STRING" id="595670.SAMN05421643_11678"/>
<feature type="transmembrane region" description="Helical" evidence="1">
    <location>
        <begin position="52"/>
        <end position="71"/>
    </location>
</feature>
<sequence>MIREAKAVVLNYIYMTNLPIYVYFFYFLIGIGLNVVSYNVAINNFNTTQAPFFVMFLLFVVGNILLILLLPLIGFHIGLYFLLSIIIPYAVVWRTDF</sequence>
<dbReference type="EMBL" id="FNPK01000016">
    <property type="protein sequence ID" value="SDY61030.1"/>
    <property type="molecule type" value="Genomic_DNA"/>
</dbReference>
<feature type="transmembrane region" description="Helical" evidence="1">
    <location>
        <begin position="20"/>
        <end position="40"/>
    </location>
</feature>
<protein>
    <submittedName>
        <fullName evidence="2">Uncharacterized protein</fullName>
    </submittedName>
</protein>
<reference evidence="3" key="1">
    <citation type="submission" date="2016-10" db="EMBL/GenBank/DDBJ databases">
        <authorList>
            <person name="Varghese N."/>
            <person name="Submissions S."/>
        </authorList>
    </citation>
    <scope>NUCLEOTIDE SEQUENCE [LARGE SCALE GENOMIC DNA]</scope>
    <source>
        <strain evidence="3">ANC 5109</strain>
    </source>
</reference>